<protein>
    <recommendedName>
        <fullName evidence="6">Mutator family transposase</fullName>
    </recommendedName>
</protein>
<organism evidence="8 9">
    <name type="scientific">Streptomyces albiflavescens</name>
    <dbReference type="NCBI Taxonomy" id="1623582"/>
    <lineage>
        <taxon>Bacteria</taxon>
        <taxon>Bacillati</taxon>
        <taxon>Actinomycetota</taxon>
        <taxon>Actinomycetes</taxon>
        <taxon>Kitasatosporales</taxon>
        <taxon>Streptomycetaceae</taxon>
        <taxon>Streptomyces</taxon>
    </lineage>
</organism>
<feature type="region of interest" description="Disordered" evidence="7">
    <location>
        <begin position="240"/>
        <end position="271"/>
    </location>
</feature>
<feature type="compositionally biased region" description="Basic residues" evidence="7">
    <location>
        <begin position="261"/>
        <end position="271"/>
    </location>
</feature>
<feature type="region of interest" description="Disordered" evidence="7">
    <location>
        <begin position="1"/>
        <end position="41"/>
    </location>
</feature>
<dbReference type="PANTHER" id="PTHR33217">
    <property type="entry name" value="TRANSPOSASE FOR INSERTION SEQUENCE ELEMENT IS1081"/>
    <property type="match status" value="1"/>
</dbReference>
<keyword evidence="4 6" id="KW-0238">DNA-binding</keyword>
<dbReference type="EMBL" id="BMMM01000001">
    <property type="protein sequence ID" value="GGN52149.1"/>
    <property type="molecule type" value="Genomic_DNA"/>
</dbReference>
<dbReference type="PANTHER" id="PTHR33217:SF9">
    <property type="entry name" value="MUTATOR FAMILY TRANSPOSASE"/>
    <property type="match status" value="1"/>
</dbReference>
<keyword evidence="3 6" id="KW-0815">Transposition</keyword>
<dbReference type="GO" id="GO:0006313">
    <property type="term" value="P:DNA transposition"/>
    <property type="evidence" value="ECO:0007669"/>
    <property type="project" value="UniProtKB-UniRule"/>
</dbReference>
<name>A0A918CZR1_9ACTN</name>
<evidence type="ECO:0000256" key="2">
    <source>
        <dbReference type="ARBA" id="ARBA00010961"/>
    </source>
</evidence>
<accession>A0A918CZR1</accession>
<evidence type="ECO:0000256" key="3">
    <source>
        <dbReference type="ARBA" id="ARBA00022578"/>
    </source>
</evidence>
<comment type="similarity">
    <text evidence="2 6">Belongs to the transposase mutator family.</text>
</comment>
<comment type="function">
    <text evidence="1 6">Required for the transposition of the insertion element.</text>
</comment>
<feature type="region of interest" description="Disordered" evidence="7">
    <location>
        <begin position="124"/>
        <end position="153"/>
    </location>
</feature>
<reference evidence="8 9" key="1">
    <citation type="journal article" date="2014" name="Int. J. Syst. Evol. Microbiol.">
        <title>Complete genome sequence of Corynebacterium casei LMG S-19264T (=DSM 44701T), isolated from a smear-ripened cheese.</title>
        <authorList>
            <consortium name="US DOE Joint Genome Institute (JGI-PGF)"/>
            <person name="Walter F."/>
            <person name="Albersmeier A."/>
            <person name="Kalinowski J."/>
            <person name="Ruckert C."/>
        </authorList>
    </citation>
    <scope>NUCLEOTIDE SEQUENCE [LARGE SCALE GENOMIC DNA]</scope>
    <source>
        <strain evidence="8 9">CGMCC 4.7111</strain>
    </source>
</reference>
<evidence type="ECO:0000256" key="4">
    <source>
        <dbReference type="ARBA" id="ARBA00023125"/>
    </source>
</evidence>
<keyword evidence="6" id="KW-0814">Transposable element</keyword>
<dbReference type="Proteomes" id="UP000600365">
    <property type="component" value="Unassembled WGS sequence"/>
</dbReference>
<proteinExistence type="inferred from homology"/>
<sequence>MSHGLQTDRGVGEGALGVPGLPQAPCHGGDAGDGGVQLPSEAGGLVVRGRRAGGRHGDGLDEQAEPRAAVHDDLSAQQVEAVDAVRPLVDGVDAVVPVERLDVVLAGVAVAAVDLDGKVVGLQAPLGGPALGDRGRRRPCRRSTTPRTAPTPKKAVKAFEKAYGAKWPKAVKKITDEVDELPAFYDFPAEHWIHLRTTNPIESSFSTVKLRTKATRSAGSPAVALAMVFNLVESAPPARCDRTPPCRPRPGRRLLRERSPRRTPRVTRRSVTHLNRPALLTVA</sequence>
<dbReference type="AlphaFoldDB" id="A0A918CZR1"/>
<gene>
    <name evidence="8" type="ORF">GCM10011579_008830</name>
</gene>
<evidence type="ECO:0000256" key="6">
    <source>
        <dbReference type="RuleBase" id="RU365089"/>
    </source>
</evidence>
<comment type="caution">
    <text evidence="8">The sequence shown here is derived from an EMBL/GenBank/DDBJ whole genome shotgun (WGS) entry which is preliminary data.</text>
</comment>
<evidence type="ECO:0000313" key="9">
    <source>
        <dbReference type="Proteomes" id="UP000600365"/>
    </source>
</evidence>
<dbReference type="Pfam" id="PF00872">
    <property type="entry name" value="Transposase_mut"/>
    <property type="match status" value="1"/>
</dbReference>
<dbReference type="GO" id="GO:0003677">
    <property type="term" value="F:DNA binding"/>
    <property type="evidence" value="ECO:0007669"/>
    <property type="project" value="UniProtKB-UniRule"/>
</dbReference>
<dbReference type="InterPro" id="IPR001207">
    <property type="entry name" value="Transposase_mutator"/>
</dbReference>
<evidence type="ECO:0000256" key="1">
    <source>
        <dbReference type="ARBA" id="ARBA00002190"/>
    </source>
</evidence>
<keyword evidence="9" id="KW-1185">Reference proteome</keyword>
<feature type="compositionally biased region" description="Low complexity" evidence="7">
    <location>
        <begin position="142"/>
        <end position="152"/>
    </location>
</feature>
<dbReference type="GO" id="GO:0004803">
    <property type="term" value="F:transposase activity"/>
    <property type="evidence" value="ECO:0007669"/>
    <property type="project" value="UniProtKB-UniRule"/>
</dbReference>
<evidence type="ECO:0000256" key="5">
    <source>
        <dbReference type="ARBA" id="ARBA00023172"/>
    </source>
</evidence>
<evidence type="ECO:0000256" key="7">
    <source>
        <dbReference type="SAM" id="MobiDB-lite"/>
    </source>
</evidence>
<keyword evidence="5 6" id="KW-0233">DNA recombination</keyword>
<evidence type="ECO:0000313" key="8">
    <source>
        <dbReference type="EMBL" id="GGN52149.1"/>
    </source>
</evidence>